<dbReference type="EMBL" id="JACORU010000006">
    <property type="protein sequence ID" value="MBC5766064.1"/>
    <property type="molecule type" value="Genomic_DNA"/>
</dbReference>
<dbReference type="PANTHER" id="PTHR41791">
    <property type="entry name" value="SSL7039 PROTEIN"/>
    <property type="match status" value="1"/>
</dbReference>
<keyword evidence="2" id="KW-1185">Reference proteome</keyword>
<dbReference type="InterPro" id="IPR009241">
    <property type="entry name" value="HigB-like"/>
</dbReference>
<dbReference type="RefSeq" id="WP_187082547.1">
    <property type="nucleotide sequence ID" value="NZ_JACORU010000006.1"/>
</dbReference>
<dbReference type="PANTHER" id="PTHR41791:SF1">
    <property type="entry name" value="SSL7039 PROTEIN"/>
    <property type="match status" value="1"/>
</dbReference>
<dbReference type="Pfam" id="PF05973">
    <property type="entry name" value="Gp49"/>
    <property type="match status" value="1"/>
</dbReference>
<dbReference type="InterPro" id="IPR014056">
    <property type="entry name" value="TypeIITA-like_toxin_pred"/>
</dbReference>
<evidence type="ECO:0000313" key="1">
    <source>
        <dbReference type="EMBL" id="MBC5766064.1"/>
    </source>
</evidence>
<dbReference type="NCBIfam" id="TIGR02683">
    <property type="entry name" value="upstrm_HI1419"/>
    <property type="match status" value="1"/>
</dbReference>
<protein>
    <submittedName>
        <fullName evidence="1">Type II toxin-antitoxin system RelE/ParE family toxin</fullName>
    </submittedName>
</protein>
<reference evidence="1" key="1">
    <citation type="submission" date="2020-08" db="EMBL/GenBank/DDBJ databases">
        <title>Ramlibacter sp. GTP1 16S ribosomal RNA gene genome sequencing and assembly.</title>
        <authorList>
            <person name="Kang M."/>
        </authorList>
    </citation>
    <scope>NUCLEOTIDE SEQUENCE</scope>
    <source>
        <strain evidence="1">GTP1</strain>
    </source>
</reference>
<comment type="caution">
    <text evidence="1">The sequence shown here is derived from an EMBL/GenBank/DDBJ whole genome shotgun (WGS) entry which is preliminary data.</text>
</comment>
<accession>A0A923MB32</accession>
<organism evidence="1 2">
    <name type="scientific">Ramlibacter albus</name>
    <dbReference type="NCBI Taxonomy" id="2079448"/>
    <lineage>
        <taxon>Bacteria</taxon>
        <taxon>Pseudomonadati</taxon>
        <taxon>Pseudomonadota</taxon>
        <taxon>Betaproteobacteria</taxon>
        <taxon>Burkholderiales</taxon>
        <taxon>Comamonadaceae</taxon>
        <taxon>Ramlibacter</taxon>
    </lineage>
</organism>
<gene>
    <name evidence="1" type="ORF">H8R02_16470</name>
</gene>
<sequence length="99" mass="11380">MLLTKRTETFDKWLNALRDRMGRLRILARLTRIEAGNFGDSRHVGENVFELRVDHGPGYRVYFTRRGPVVVILLCGGDKSSQVADIATAQRLAREMKEY</sequence>
<proteinExistence type="predicted"/>
<dbReference type="Proteomes" id="UP000596827">
    <property type="component" value="Unassembled WGS sequence"/>
</dbReference>
<name>A0A923MB32_9BURK</name>
<dbReference type="AlphaFoldDB" id="A0A923MB32"/>
<dbReference type="PIRSF" id="PIRSF028744">
    <property type="entry name" value="Addict_mod_HI1419"/>
    <property type="match status" value="1"/>
</dbReference>
<evidence type="ECO:0000313" key="2">
    <source>
        <dbReference type="Proteomes" id="UP000596827"/>
    </source>
</evidence>